<keyword evidence="9" id="KW-0051">Antiviral defense</keyword>
<dbReference type="InterPro" id="IPR050547">
    <property type="entry name" value="DEAD_box_RNA_helicases"/>
</dbReference>
<gene>
    <name evidence="12" type="primary">cas3</name>
    <name evidence="12" type="ORF">F5983_33795</name>
</gene>
<reference evidence="12 13" key="1">
    <citation type="submission" date="2019-09" db="EMBL/GenBank/DDBJ databases">
        <authorList>
            <person name="Liu P."/>
        </authorList>
    </citation>
    <scope>NUCLEOTIDE SEQUENCE [LARGE SCALE GENOMIC DNA]</scope>
    <source>
        <strain evidence="12 13">TRM68085</strain>
    </source>
</reference>
<dbReference type="InterPro" id="IPR006474">
    <property type="entry name" value="Helicase_Cas3_CRISPR-ass_core"/>
</dbReference>
<evidence type="ECO:0000256" key="5">
    <source>
        <dbReference type="ARBA" id="ARBA00022741"/>
    </source>
</evidence>
<organism evidence="12 13">
    <name type="scientific">Streptomyces arboris</name>
    <dbReference type="NCBI Taxonomy" id="2600619"/>
    <lineage>
        <taxon>Bacteria</taxon>
        <taxon>Bacillati</taxon>
        <taxon>Actinomycetota</taxon>
        <taxon>Actinomycetes</taxon>
        <taxon>Kitasatosporales</taxon>
        <taxon>Streptomycetaceae</taxon>
        <taxon>Streptomyces</taxon>
    </lineage>
</organism>
<keyword evidence="6" id="KW-0378">Hydrolase</keyword>
<evidence type="ECO:0000256" key="1">
    <source>
        <dbReference type="ARBA" id="ARBA00006847"/>
    </source>
</evidence>
<dbReference type="EMBL" id="VYUA01000056">
    <property type="protein sequence ID" value="KAB2588205.1"/>
    <property type="molecule type" value="Genomic_DNA"/>
</dbReference>
<sequence length="1005" mass="110091">MKLLSTNSVHAQLMTRDDTGRSSLVMASQNNLQRRHLLIWAKTDQTGRSRRNGGPAWNPLLAHVLDVAAITGQLWDRYLPPTVRERLTEAFGDGDSVTARKVVMLLAGLHDLGKGSSCFLRQFGANPWDGPYLREARKTWEGQARAAGLPIGDRLGEEPTARHEHITAVHLPRILGCTCHACGGHTPQNKGLHTAATLLGGHHGHIPGPDTIERAFMAADITTWLPVYTELVQDAADLIDIDLATLRNRIKPDRPSTLPLFAGLVILADWIASDENHFTYRPHTTNPHTWWRSSLAQARTAADTLRLEAWKPTPTTWSTLYPCTSPRSFQAATMAAMPSGGPALVIIESDTGSGKTRLALWCAHHLATTCGYQGLYMAMPTRAATDQTAHEIAAFMNNALGEQDAANLAVVHSTAQATDFVHNLLDAARAPGQAAFDGLEDFISATLPDPGPQEPRAVLSPWYLRRCLGLIAPFAVGTIDQVVLATQPSRHWTLRLLGLATKTVIIDEAHAYELYQQGLLEATLQWLADAGASAVILSATLPATARTALTNAWCAGHRVQPQDTEQAGPITIVDAQGTITRTSPDEKPPKLRTHIDFQPDPGAPKLAEQLLNEARGAGITVVLRNRVDAATHLHTTLISLAADHGWQPEEIILLHGRTLPRFRLPVEEHLKRTLGPGTERHYPNPERPSRLLVIATQVVEQSLDIDFDRIYTDLAPIDLLIQRRGRVHRHTVNDPFRPMWAHKPRMTILLQPGHDGLPLVEPPSREDGRPAGNLDGYIYAPYTLASTWHTLHQRLRADGTIRITTPTHTTALIEAVYGTRQNAQGPLGQLLDRTWKSWRSALDSEESQYAARAFTPFTRRGKPTDVRALASGNSHGDGDDGGLTGIKAVSRLGDPSIEAIALYQQSNGRLTYDPVGVHQADLSRHTADTPARRQQQKNLLLNTLAIPAHWFTGRRALLQPERWPGNKAPALKRAYTALFDPASGTCISGPIGLRLSPSTGLSRRP</sequence>
<comment type="caution">
    <text evidence="12">The sequence shown here is derived from an EMBL/GenBank/DDBJ whole genome shotgun (WGS) entry which is preliminary data.</text>
</comment>
<dbReference type="GO" id="GO:0046872">
    <property type="term" value="F:metal ion binding"/>
    <property type="evidence" value="ECO:0007669"/>
    <property type="project" value="UniProtKB-KW"/>
</dbReference>
<keyword evidence="7" id="KW-0347">Helicase</keyword>
<comment type="similarity">
    <text evidence="1">In the N-terminal section; belongs to the CRISPR-associated nuclease Cas3-HD family.</text>
</comment>
<dbReference type="AlphaFoldDB" id="A0A5N5ECE4"/>
<dbReference type="InterPro" id="IPR054712">
    <property type="entry name" value="Cas3-like_dom"/>
</dbReference>
<evidence type="ECO:0000256" key="10">
    <source>
        <dbReference type="SAM" id="MobiDB-lite"/>
    </source>
</evidence>
<dbReference type="Gene3D" id="3.40.50.300">
    <property type="entry name" value="P-loop containing nucleotide triphosphate hydrolases"/>
    <property type="match status" value="1"/>
</dbReference>
<evidence type="ECO:0000256" key="2">
    <source>
        <dbReference type="ARBA" id="ARBA00009046"/>
    </source>
</evidence>
<dbReference type="InterPro" id="IPR027417">
    <property type="entry name" value="P-loop_NTPase"/>
</dbReference>
<proteinExistence type="inferred from homology"/>
<keyword evidence="8" id="KW-0067">ATP-binding</keyword>
<dbReference type="NCBIfam" id="TIGR01596">
    <property type="entry name" value="cas3_HD"/>
    <property type="match status" value="1"/>
</dbReference>
<feature type="region of interest" description="Disordered" evidence="10">
    <location>
        <begin position="863"/>
        <end position="882"/>
    </location>
</feature>
<accession>A0A5N5ECE4</accession>
<dbReference type="InterPro" id="IPR006483">
    <property type="entry name" value="CRISPR-assoc_Cas3_HD"/>
</dbReference>
<dbReference type="GO" id="GO:0003723">
    <property type="term" value="F:RNA binding"/>
    <property type="evidence" value="ECO:0007669"/>
    <property type="project" value="TreeGrafter"/>
</dbReference>
<dbReference type="SMART" id="SM00487">
    <property type="entry name" value="DEXDc"/>
    <property type="match status" value="1"/>
</dbReference>
<dbReference type="Pfam" id="PF22590">
    <property type="entry name" value="Cas3-like_C_2"/>
    <property type="match status" value="1"/>
</dbReference>
<evidence type="ECO:0000256" key="9">
    <source>
        <dbReference type="ARBA" id="ARBA00023118"/>
    </source>
</evidence>
<keyword evidence="3" id="KW-0540">Nuclease</keyword>
<dbReference type="Proteomes" id="UP000326907">
    <property type="component" value="Unassembled WGS sequence"/>
</dbReference>
<dbReference type="GO" id="GO:0016787">
    <property type="term" value="F:hydrolase activity"/>
    <property type="evidence" value="ECO:0007669"/>
    <property type="project" value="UniProtKB-KW"/>
</dbReference>
<evidence type="ECO:0000259" key="11">
    <source>
        <dbReference type="PROSITE" id="PS51643"/>
    </source>
</evidence>
<keyword evidence="13" id="KW-1185">Reference proteome</keyword>
<dbReference type="Pfam" id="PF18019">
    <property type="entry name" value="Cas3_HD"/>
    <property type="match status" value="1"/>
</dbReference>
<name>A0A5N5ECE4_9ACTN</name>
<evidence type="ECO:0000313" key="13">
    <source>
        <dbReference type="Proteomes" id="UP000326907"/>
    </source>
</evidence>
<evidence type="ECO:0000256" key="3">
    <source>
        <dbReference type="ARBA" id="ARBA00022722"/>
    </source>
</evidence>
<feature type="domain" description="HD Cas3-type" evidence="11">
    <location>
        <begin position="53"/>
        <end position="271"/>
    </location>
</feature>
<dbReference type="Gene3D" id="1.10.3210.30">
    <property type="match status" value="1"/>
</dbReference>
<evidence type="ECO:0000256" key="6">
    <source>
        <dbReference type="ARBA" id="ARBA00022801"/>
    </source>
</evidence>
<evidence type="ECO:0000256" key="8">
    <source>
        <dbReference type="ARBA" id="ARBA00022840"/>
    </source>
</evidence>
<protein>
    <submittedName>
        <fullName evidence="12">CRISPR-associated helicase Cas3</fullName>
    </submittedName>
</protein>
<dbReference type="InterPro" id="IPR038257">
    <property type="entry name" value="CRISPR-assoc_Cas3_HD_sf"/>
</dbReference>
<dbReference type="GO" id="GO:0051607">
    <property type="term" value="P:defense response to virus"/>
    <property type="evidence" value="ECO:0007669"/>
    <property type="project" value="UniProtKB-KW"/>
</dbReference>
<dbReference type="InterPro" id="IPR014001">
    <property type="entry name" value="Helicase_ATP-bd"/>
</dbReference>
<dbReference type="GO" id="GO:0003724">
    <property type="term" value="F:RNA helicase activity"/>
    <property type="evidence" value="ECO:0007669"/>
    <property type="project" value="TreeGrafter"/>
</dbReference>
<evidence type="ECO:0000256" key="7">
    <source>
        <dbReference type="ARBA" id="ARBA00022806"/>
    </source>
</evidence>
<dbReference type="NCBIfam" id="TIGR01587">
    <property type="entry name" value="cas3_core"/>
    <property type="match status" value="1"/>
</dbReference>
<dbReference type="PANTHER" id="PTHR47963:SF9">
    <property type="entry name" value="CRISPR-ASSOCIATED ENDONUCLEASE_HELICASE CAS3"/>
    <property type="match status" value="1"/>
</dbReference>
<keyword evidence="5" id="KW-0547">Nucleotide-binding</keyword>
<comment type="similarity">
    <text evidence="2">In the central section; belongs to the CRISPR-associated helicase Cas3 family.</text>
</comment>
<keyword evidence="4" id="KW-0479">Metal-binding</keyword>
<evidence type="ECO:0000313" key="12">
    <source>
        <dbReference type="EMBL" id="KAB2588205.1"/>
    </source>
</evidence>
<dbReference type="SUPFAM" id="SSF52540">
    <property type="entry name" value="P-loop containing nucleoside triphosphate hydrolases"/>
    <property type="match status" value="1"/>
</dbReference>
<dbReference type="PROSITE" id="PS51643">
    <property type="entry name" value="HD_CAS3"/>
    <property type="match status" value="1"/>
</dbReference>
<dbReference type="CDD" id="cd09641">
    <property type="entry name" value="Cas3''_I"/>
    <property type="match status" value="1"/>
</dbReference>
<dbReference type="GO" id="GO:0004518">
    <property type="term" value="F:nuclease activity"/>
    <property type="evidence" value="ECO:0007669"/>
    <property type="project" value="UniProtKB-KW"/>
</dbReference>
<dbReference type="GO" id="GO:0005524">
    <property type="term" value="F:ATP binding"/>
    <property type="evidence" value="ECO:0007669"/>
    <property type="project" value="UniProtKB-KW"/>
</dbReference>
<evidence type="ECO:0000256" key="4">
    <source>
        <dbReference type="ARBA" id="ARBA00022723"/>
    </source>
</evidence>
<dbReference type="PANTHER" id="PTHR47963">
    <property type="entry name" value="DEAD-BOX ATP-DEPENDENT RNA HELICASE 47, MITOCHONDRIAL"/>
    <property type="match status" value="1"/>
</dbReference>